<feature type="chain" id="PRO_5046218060" description="Small-conductance mechanosensitive channel" evidence="8">
    <location>
        <begin position="30"/>
        <end position="568"/>
    </location>
</feature>
<dbReference type="InterPro" id="IPR006685">
    <property type="entry name" value="MscS_channel_2nd"/>
</dbReference>
<evidence type="ECO:0000256" key="7">
    <source>
        <dbReference type="RuleBase" id="RU369025"/>
    </source>
</evidence>
<name>A0ABP8L081_9BURK</name>
<keyword evidence="7" id="KW-0813">Transport</keyword>
<dbReference type="Gene3D" id="2.30.30.60">
    <property type="match status" value="1"/>
</dbReference>
<reference evidence="12" key="1">
    <citation type="journal article" date="2019" name="Int. J. Syst. Evol. Microbiol.">
        <title>The Global Catalogue of Microorganisms (GCM) 10K type strain sequencing project: providing services to taxonomists for standard genome sequencing and annotation.</title>
        <authorList>
            <consortium name="The Broad Institute Genomics Platform"/>
            <consortium name="The Broad Institute Genome Sequencing Center for Infectious Disease"/>
            <person name="Wu L."/>
            <person name="Ma J."/>
        </authorList>
    </citation>
    <scope>NUCLEOTIDE SEQUENCE [LARGE SCALE GENOMIC DNA]</scope>
    <source>
        <strain evidence="12">JCM 31890</strain>
    </source>
</reference>
<dbReference type="PANTHER" id="PTHR30221:SF18">
    <property type="entry name" value="SLL0590 PROTEIN"/>
    <property type="match status" value="1"/>
</dbReference>
<organism evidence="11 12">
    <name type="scientific">Acidovorax lacteus</name>
    <dbReference type="NCBI Taxonomy" id="1924988"/>
    <lineage>
        <taxon>Bacteria</taxon>
        <taxon>Pseudomonadati</taxon>
        <taxon>Pseudomonadota</taxon>
        <taxon>Betaproteobacteria</taxon>
        <taxon>Burkholderiales</taxon>
        <taxon>Comamonadaceae</taxon>
        <taxon>Acidovorax</taxon>
    </lineage>
</organism>
<feature type="transmembrane region" description="Helical" evidence="7">
    <location>
        <begin position="235"/>
        <end position="256"/>
    </location>
</feature>
<comment type="function">
    <text evidence="7">Mechanosensitive channel that participates in the regulation of osmotic pressure changes within the cell, opening in response to stretch forces in the membrane lipid bilayer, without the need for other proteins. Contributes to normal resistance to hypoosmotic shock. Forms an ion channel of 1.0 nanosiemens conductance with a slight preference for anions.</text>
</comment>
<keyword evidence="6 7" id="KW-0472">Membrane</keyword>
<comment type="caution">
    <text evidence="7">Lacks conserved residue(s) required for the propagation of feature annotation.</text>
</comment>
<dbReference type="InterPro" id="IPR010920">
    <property type="entry name" value="LSM_dom_sf"/>
</dbReference>
<evidence type="ECO:0000259" key="9">
    <source>
        <dbReference type="Pfam" id="PF00924"/>
    </source>
</evidence>
<proteinExistence type="inferred from homology"/>
<evidence type="ECO:0000256" key="3">
    <source>
        <dbReference type="ARBA" id="ARBA00022475"/>
    </source>
</evidence>
<evidence type="ECO:0000256" key="6">
    <source>
        <dbReference type="ARBA" id="ARBA00023136"/>
    </source>
</evidence>
<keyword evidence="8" id="KW-0732">Signal</keyword>
<accession>A0ABP8L081</accession>
<comment type="subunit">
    <text evidence="7">Homoheptamer.</text>
</comment>
<keyword evidence="5 7" id="KW-1133">Transmembrane helix</keyword>
<keyword evidence="7" id="KW-0406">Ion transport</keyword>
<evidence type="ECO:0000313" key="11">
    <source>
        <dbReference type="EMBL" id="GAA4420230.1"/>
    </source>
</evidence>
<feature type="transmembrane region" description="Helical" evidence="7">
    <location>
        <begin position="276"/>
        <end position="302"/>
    </location>
</feature>
<evidence type="ECO:0000256" key="4">
    <source>
        <dbReference type="ARBA" id="ARBA00022692"/>
    </source>
</evidence>
<evidence type="ECO:0000256" key="1">
    <source>
        <dbReference type="ARBA" id="ARBA00004651"/>
    </source>
</evidence>
<keyword evidence="12" id="KW-1185">Reference proteome</keyword>
<feature type="domain" description="Mechanosensitive ion channel MscS C-terminal" evidence="10">
    <location>
        <begin position="452"/>
        <end position="534"/>
    </location>
</feature>
<dbReference type="PANTHER" id="PTHR30221">
    <property type="entry name" value="SMALL-CONDUCTANCE MECHANOSENSITIVE CHANNEL"/>
    <property type="match status" value="1"/>
</dbReference>
<evidence type="ECO:0000256" key="8">
    <source>
        <dbReference type="SAM" id="SignalP"/>
    </source>
</evidence>
<dbReference type="InterPro" id="IPR023408">
    <property type="entry name" value="MscS_beta-dom_sf"/>
</dbReference>
<comment type="subcellular location">
    <subcellularLocation>
        <location evidence="7">Cell inner membrane</location>
        <topology evidence="7">Multi-pass membrane protein</topology>
    </subcellularLocation>
    <subcellularLocation>
        <location evidence="1">Cell membrane</location>
        <topology evidence="1">Multi-pass membrane protein</topology>
    </subcellularLocation>
</comment>
<feature type="transmembrane region" description="Helical" evidence="7">
    <location>
        <begin position="333"/>
        <end position="350"/>
    </location>
</feature>
<feature type="domain" description="Mechanosensitive ion channel MscS" evidence="9">
    <location>
        <begin position="376"/>
        <end position="442"/>
    </location>
</feature>
<dbReference type="Pfam" id="PF00924">
    <property type="entry name" value="MS_channel_2nd"/>
    <property type="match status" value="1"/>
</dbReference>
<protein>
    <recommendedName>
        <fullName evidence="7">Small-conductance mechanosensitive channel</fullName>
    </recommendedName>
</protein>
<dbReference type="SUPFAM" id="SSF82689">
    <property type="entry name" value="Mechanosensitive channel protein MscS (YggB), C-terminal domain"/>
    <property type="match status" value="1"/>
</dbReference>
<dbReference type="InterPro" id="IPR011066">
    <property type="entry name" value="MscS_channel_C_sf"/>
</dbReference>
<dbReference type="SUPFAM" id="SSF50182">
    <property type="entry name" value="Sm-like ribonucleoproteins"/>
    <property type="match status" value="1"/>
</dbReference>
<keyword evidence="7" id="KW-0407">Ion channel</keyword>
<dbReference type="InterPro" id="IPR049278">
    <property type="entry name" value="MS_channel_C"/>
</dbReference>
<evidence type="ECO:0000259" key="10">
    <source>
        <dbReference type="Pfam" id="PF21082"/>
    </source>
</evidence>
<keyword evidence="4 7" id="KW-0812">Transmembrane</keyword>
<dbReference type="EMBL" id="BAABEX010000007">
    <property type="protein sequence ID" value="GAA4420230.1"/>
    <property type="molecule type" value="Genomic_DNA"/>
</dbReference>
<dbReference type="InterPro" id="IPR045275">
    <property type="entry name" value="MscS_archaea/bacteria_type"/>
</dbReference>
<gene>
    <name evidence="11" type="ORF">GCM10023090_07480</name>
</gene>
<evidence type="ECO:0000313" key="12">
    <source>
        <dbReference type="Proteomes" id="UP001501788"/>
    </source>
</evidence>
<sequence>MKFLSLSRHWPVMWAALAWAALAIAPAWAQRAVPPGPPVAASASSAAVTLPAHYAPPSAAVAPATLRVWQRDVVTFRAVLAGMDPAQRVERARERLRRLGPADVDRPLLTVPVVIDGRPAVQITLQGDVLFTLTQGDVDAASGQSLSDLLTETLARLGELRRTWHEAHDAGLWLRGGFWSLLATALLAGVLWGGFHLQRRLRLALGLRSVARSAGVQPSIARAVIERIGGVLMGLAYWSTCGIAAYVWLAFVLGSFPVTQPLAQALGQWLLLRGQGWLSAALLSIPDLLTVIVVLVLTRAAVDAAGYVFRRVQEGHWRIPLLHADTVSATRRIATVLIWGLGISIAYPYLPGADSEAFKGLSVLFGLMLTLGSAGLVTQAMSGLVVIYSRALRRGDFVEAGAVSGTVLELGPLACKLRTPHGQELTVPHAVLIGQPVLNHTRMAEGAAHLLTTTLTIGYDAPWQQVHGLMEQAAREVPGLLSLPAPRVYQRALSDFYVEYELQCYTLEPQERLRLLSHLHERLQDVFNAAGVQIMSPHFVTQPAQAVLARRVDAAAPHPAHSAGTWIP</sequence>
<keyword evidence="7" id="KW-0997">Cell inner membrane</keyword>
<dbReference type="Proteomes" id="UP001501788">
    <property type="component" value="Unassembled WGS sequence"/>
</dbReference>
<evidence type="ECO:0000256" key="2">
    <source>
        <dbReference type="ARBA" id="ARBA00008017"/>
    </source>
</evidence>
<keyword evidence="3" id="KW-1003">Cell membrane</keyword>
<feature type="transmembrane region" description="Helical" evidence="7">
    <location>
        <begin position="172"/>
        <end position="195"/>
    </location>
</feature>
<evidence type="ECO:0000256" key="5">
    <source>
        <dbReference type="ARBA" id="ARBA00022989"/>
    </source>
</evidence>
<dbReference type="Gene3D" id="3.30.70.100">
    <property type="match status" value="1"/>
</dbReference>
<dbReference type="RefSeq" id="WP_345061296.1">
    <property type="nucleotide sequence ID" value="NZ_BAABEX010000007.1"/>
</dbReference>
<comment type="caution">
    <text evidence="11">The sequence shown here is derived from an EMBL/GenBank/DDBJ whole genome shotgun (WGS) entry which is preliminary data.</text>
</comment>
<dbReference type="Pfam" id="PF21082">
    <property type="entry name" value="MS_channel_3rd"/>
    <property type="match status" value="1"/>
</dbReference>
<comment type="similarity">
    <text evidence="2 7">Belongs to the MscS (TC 1.A.23) family.</text>
</comment>
<feature type="transmembrane region" description="Helical" evidence="7">
    <location>
        <begin position="362"/>
        <end position="388"/>
    </location>
</feature>
<feature type="signal peptide" evidence="8">
    <location>
        <begin position="1"/>
        <end position="29"/>
    </location>
</feature>